<protein>
    <recommendedName>
        <fullName evidence="3">Replication protein</fullName>
    </recommendedName>
</protein>
<evidence type="ECO:0000313" key="2">
    <source>
        <dbReference type="Proteomes" id="UP000467132"/>
    </source>
</evidence>
<accession>A0A845QY33</accession>
<comment type="caution">
    <text evidence="1">The sequence shown here is derived from an EMBL/GenBank/DDBJ whole genome shotgun (WGS) entry which is preliminary data.</text>
</comment>
<name>A0A845QY33_9CLOT</name>
<sequence length="202" mass="24338">MSKLFGRKPLVLDEDLAKIIGLNESIVIQQIHYWIEINKSKNINFYEDKYWTYNTMIQWQEEFPFWSIETVKRTLKKVRDKNLLLIGNFNKLKIGRTLWYTINYSELEKIMENSKKTQPIPEISTEINKNINNKSISQSNNIVNSNKEERQTKNRFNYNDFSLKYKRILDNSYIDYIDEPYREPVKHAIRLLILDGINKYSR</sequence>
<keyword evidence="2" id="KW-1185">Reference proteome</keyword>
<organism evidence="1 2">
    <name type="scientific">Senegalia massiliensis</name>
    <dbReference type="NCBI Taxonomy" id="1720316"/>
    <lineage>
        <taxon>Bacteria</taxon>
        <taxon>Bacillati</taxon>
        <taxon>Bacillota</taxon>
        <taxon>Clostridia</taxon>
        <taxon>Eubacteriales</taxon>
        <taxon>Clostridiaceae</taxon>
        <taxon>Senegalia</taxon>
    </lineage>
</organism>
<proteinExistence type="predicted"/>
<dbReference type="OrthoDB" id="9803733at2"/>
<dbReference type="AlphaFoldDB" id="A0A845QY33"/>
<dbReference type="EMBL" id="QXXA01000010">
    <property type="protein sequence ID" value="NBI07070.1"/>
    <property type="molecule type" value="Genomic_DNA"/>
</dbReference>
<evidence type="ECO:0008006" key="3">
    <source>
        <dbReference type="Google" id="ProtNLM"/>
    </source>
</evidence>
<dbReference type="Proteomes" id="UP000467132">
    <property type="component" value="Unassembled WGS sequence"/>
</dbReference>
<evidence type="ECO:0000313" key="1">
    <source>
        <dbReference type="EMBL" id="NBI07070.1"/>
    </source>
</evidence>
<reference evidence="1 2" key="1">
    <citation type="submission" date="2018-08" db="EMBL/GenBank/DDBJ databases">
        <title>Murine metabolic-syndrome-specific gut microbial biobank.</title>
        <authorList>
            <person name="Liu C."/>
        </authorList>
    </citation>
    <scope>NUCLEOTIDE SEQUENCE [LARGE SCALE GENOMIC DNA]</scope>
    <source>
        <strain evidence="1 2">583</strain>
    </source>
</reference>
<dbReference type="RefSeq" id="WP_160197543.1">
    <property type="nucleotide sequence ID" value="NZ_QXXA01000010.1"/>
</dbReference>
<gene>
    <name evidence="1" type="ORF">D3Z33_09415</name>
</gene>